<comment type="caution">
    <text evidence="2">The sequence shown here is derived from an EMBL/GenBank/DDBJ whole genome shotgun (WGS) entry which is preliminary data.</text>
</comment>
<protein>
    <submittedName>
        <fullName evidence="2">Uncharacterized protein</fullName>
    </submittedName>
</protein>
<dbReference type="AlphaFoldDB" id="A0A4R3HTD3"/>
<sequence>MSANQMARLAELENQAFSLMGRLHVVLRRETGRITDVEYMRIDPAYCRHLIQLAAQSGHIDLIKIAERLHDIYFGENGLFVAQPPKPPLLERLGNAVTASTAPAASVAPSASTGHAASRSFHGALSANPENTMPESAAPPGDDQHYVGRLR</sequence>
<evidence type="ECO:0000256" key="1">
    <source>
        <dbReference type="SAM" id="MobiDB-lite"/>
    </source>
</evidence>
<evidence type="ECO:0000313" key="3">
    <source>
        <dbReference type="Proteomes" id="UP000295382"/>
    </source>
</evidence>
<organism evidence="2 3">
    <name type="scientific">Paucimonas lemoignei</name>
    <name type="common">Pseudomonas lemoignei</name>
    <dbReference type="NCBI Taxonomy" id="29443"/>
    <lineage>
        <taxon>Bacteria</taxon>
        <taxon>Pseudomonadati</taxon>
        <taxon>Pseudomonadota</taxon>
        <taxon>Betaproteobacteria</taxon>
        <taxon>Burkholderiales</taxon>
        <taxon>Burkholderiaceae</taxon>
        <taxon>Paucimonas</taxon>
    </lineage>
</organism>
<dbReference type="OrthoDB" id="9181414at2"/>
<dbReference type="Proteomes" id="UP000295382">
    <property type="component" value="Unassembled WGS sequence"/>
</dbReference>
<name>A0A4R3HTD3_PAULE</name>
<accession>A0A4R3HTD3</accession>
<dbReference type="EMBL" id="SLZQ01000006">
    <property type="protein sequence ID" value="TCS36466.1"/>
    <property type="molecule type" value="Genomic_DNA"/>
</dbReference>
<dbReference type="RefSeq" id="WP_132258821.1">
    <property type="nucleotide sequence ID" value="NZ_SLZQ01000006.1"/>
</dbReference>
<proteinExistence type="predicted"/>
<evidence type="ECO:0000313" key="2">
    <source>
        <dbReference type="EMBL" id="TCS36466.1"/>
    </source>
</evidence>
<feature type="compositionally biased region" description="Basic and acidic residues" evidence="1">
    <location>
        <begin position="142"/>
        <end position="151"/>
    </location>
</feature>
<feature type="region of interest" description="Disordered" evidence="1">
    <location>
        <begin position="124"/>
        <end position="151"/>
    </location>
</feature>
<gene>
    <name evidence="2" type="ORF">EDC30_1065</name>
</gene>
<reference evidence="2 3" key="1">
    <citation type="submission" date="2019-03" db="EMBL/GenBank/DDBJ databases">
        <title>Genomic Encyclopedia of Type Strains, Phase IV (KMG-IV): sequencing the most valuable type-strain genomes for metagenomic binning, comparative biology and taxonomic classification.</title>
        <authorList>
            <person name="Goeker M."/>
        </authorList>
    </citation>
    <scope>NUCLEOTIDE SEQUENCE [LARGE SCALE GENOMIC DNA]</scope>
    <source>
        <strain evidence="2 3">DSM 7445</strain>
    </source>
</reference>
<keyword evidence="3" id="KW-1185">Reference proteome</keyword>